<dbReference type="Gene3D" id="1.10.110.10">
    <property type="entry name" value="Plant lipid-transfer and hydrophobic proteins"/>
    <property type="match status" value="1"/>
</dbReference>
<proteinExistence type="predicted"/>
<dbReference type="PANTHER" id="PTHR33076">
    <property type="entry name" value="NON-SPECIFIC LIPID-TRANSFER PROTEIN 2-RELATED"/>
    <property type="match status" value="1"/>
</dbReference>
<dbReference type="SUPFAM" id="SSF47699">
    <property type="entry name" value="Bifunctional inhibitor/lipid-transfer protein/seed storage 2S albumin"/>
    <property type="match status" value="1"/>
</dbReference>
<evidence type="ECO:0000313" key="3">
    <source>
        <dbReference type="EMBL" id="KAJ1694984.1"/>
    </source>
</evidence>
<dbReference type="Pfam" id="PF00234">
    <property type="entry name" value="Tryp_alpha_amyl"/>
    <property type="match status" value="1"/>
</dbReference>
<reference evidence="3" key="1">
    <citation type="journal article" date="2022" name="Cell">
        <title>Repeat-based holocentromeres influence genome architecture and karyotype evolution.</title>
        <authorList>
            <person name="Hofstatter P.G."/>
            <person name="Thangavel G."/>
            <person name="Lux T."/>
            <person name="Neumann P."/>
            <person name="Vondrak T."/>
            <person name="Novak P."/>
            <person name="Zhang M."/>
            <person name="Costa L."/>
            <person name="Castellani M."/>
            <person name="Scott A."/>
            <person name="Toegelov H."/>
            <person name="Fuchs J."/>
            <person name="Mata-Sucre Y."/>
            <person name="Dias Y."/>
            <person name="Vanzela A.L.L."/>
            <person name="Huettel B."/>
            <person name="Almeida C.C.S."/>
            <person name="Simkova H."/>
            <person name="Souza G."/>
            <person name="Pedrosa-Harand A."/>
            <person name="Macas J."/>
            <person name="Mayer K.F.X."/>
            <person name="Houben A."/>
            <person name="Marques A."/>
        </authorList>
    </citation>
    <scope>NUCLEOTIDE SEQUENCE</scope>
    <source>
        <strain evidence="3">RhyBre1mFocal</strain>
    </source>
</reference>
<keyword evidence="1" id="KW-0732">Signal</keyword>
<feature type="signal peptide" evidence="1">
    <location>
        <begin position="1"/>
        <end position="19"/>
    </location>
</feature>
<dbReference type="Proteomes" id="UP001151287">
    <property type="component" value="Unassembled WGS sequence"/>
</dbReference>
<evidence type="ECO:0000313" key="4">
    <source>
        <dbReference type="Proteomes" id="UP001151287"/>
    </source>
</evidence>
<evidence type="ECO:0000256" key="1">
    <source>
        <dbReference type="SAM" id="SignalP"/>
    </source>
</evidence>
<sequence>MKGVFVALFVTLSVAYVVARPNHTLSCGEVDLCMAPCVRYLTRKQKEPSGECCTGVKQLKGMPKNTQERRFACNCMKQAALVFSGLKDDAVANLSDACHAPLLFPIDMNCDCNR</sequence>
<dbReference type="PRINTS" id="PR00382">
    <property type="entry name" value="LIPIDTRNSFER"/>
</dbReference>
<dbReference type="InterPro" id="IPR000528">
    <property type="entry name" value="Plant_nsLTP"/>
</dbReference>
<keyword evidence="4" id="KW-1185">Reference proteome</keyword>
<dbReference type="GO" id="GO:0006869">
    <property type="term" value="P:lipid transport"/>
    <property type="evidence" value="ECO:0007669"/>
    <property type="project" value="InterPro"/>
</dbReference>
<dbReference type="AlphaFoldDB" id="A0A9Q0CK85"/>
<protein>
    <recommendedName>
        <fullName evidence="2">Bifunctional inhibitor/plant lipid transfer protein/seed storage helical domain-containing protein</fullName>
    </recommendedName>
</protein>
<dbReference type="CDD" id="cd01960">
    <property type="entry name" value="nsLTP1"/>
    <property type="match status" value="1"/>
</dbReference>
<organism evidence="3 4">
    <name type="scientific">Rhynchospora breviuscula</name>
    <dbReference type="NCBI Taxonomy" id="2022672"/>
    <lineage>
        <taxon>Eukaryota</taxon>
        <taxon>Viridiplantae</taxon>
        <taxon>Streptophyta</taxon>
        <taxon>Embryophyta</taxon>
        <taxon>Tracheophyta</taxon>
        <taxon>Spermatophyta</taxon>
        <taxon>Magnoliopsida</taxon>
        <taxon>Liliopsida</taxon>
        <taxon>Poales</taxon>
        <taxon>Cyperaceae</taxon>
        <taxon>Cyperoideae</taxon>
        <taxon>Rhynchosporeae</taxon>
        <taxon>Rhynchospora</taxon>
    </lineage>
</organism>
<gene>
    <name evidence="3" type="ORF">LUZ63_011682</name>
</gene>
<name>A0A9Q0CK85_9POAL</name>
<dbReference type="GO" id="GO:0008289">
    <property type="term" value="F:lipid binding"/>
    <property type="evidence" value="ECO:0007669"/>
    <property type="project" value="InterPro"/>
</dbReference>
<dbReference type="EMBL" id="JAMQYH010000003">
    <property type="protein sequence ID" value="KAJ1694984.1"/>
    <property type="molecule type" value="Genomic_DNA"/>
</dbReference>
<evidence type="ECO:0000259" key="2">
    <source>
        <dbReference type="Pfam" id="PF00234"/>
    </source>
</evidence>
<dbReference type="OrthoDB" id="649864at2759"/>
<accession>A0A9Q0CK85</accession>
<dbReference type="InterPro" id="IPR036312">
    <property type="entry name" value="Bifun_inhib/LTP/seed_sf"/>
</dbReference>
<dbReference type="InterPro" id="IPR016140">
    <property type="entry name" value="Bifunc_inhib/LTP/seed_store"/>
</dbReference>
<comment type="caution">
    <text evidence="3">The sequence shown here is derived from an EMBL/GenBank/DDBJ whole genome shotgun (WGS) entry which is preliminary data.</text>
</comment>
<feature type="chain" id="PRO_5040371792" description="Bifunctional inhibitor/plant lipid transfer protein/seed storage helical domain-containing protein" evidence="1">
    <location>
        <begin position="20"/>
        <end position="114"/>
    </location>
</feature>
<feature type="domain" description="Bifunctional inhibitor/plant lipid transfer protein/seed storage helical" evidence="2">
    <location>
        <begin position="27"/>
        <end position="110"/>
    </location>
</feature>